<dbReference type="Pfam" id="PF00589">
    <property type="entry name" value="Phage_integrase"/>
    <property type="match status" value="1"/>
</dbReference>
<evidence type="ECO:0000256" key="1">
    <source>
        <dbReference type="ARBA" id="ARBA00023172"/>
    </source>
</evidence>
<dbReference type="InterPro" id="IPR050090">
    <property type="entry name" value="Tyrosine_recombinase_XerCD"/>
</dbReference>
<feature type="domain" description="Tyr recombinase" evidence="2">
    <location>
        <begin position="1"/>
        <end position="114"/>
    </location>
</feature>
<evidence type="ECO:0000313" key="3">
    <source>
        <dbReference type="EMBL" id="KKL13817.1"/>
    </source>
</evidence>
<proteinExistence type="predicted"/>
<dbReference type="AlphaFoldDB" id="A0A0F9BJ35"/>
<reference evidence="3" key="1">
    <citation type="journal article" date="2015" name="Nature">
        <title>Complex archaea that bridge the gap between prokaryotes and eukaryotes.</title>
        <authorList>
            <person name="Spang A."/>
            <person name="Saw J.H."/>
            <person name="Jorgensen S.L."/>
            <person name="Zaremba-Niedzwiedzka K."/>
            <person name="Martijn J."/>
            <person name="Lind A.E."/>
            <person name="van Eijk R."/>
            <person name="Schleper C."/>
            <person name="Guy L."/>
            <person name="Ettema T.J."/>
        </authorList>
    </citation>
    <scope>NUCLEOTIDE SEQUENCE</scope>
</reference>
<keyword evidence="1" id="KW-0233">DNA recombination</keyword>
<gene>
    <name evidence="3" type="ORF">LCGC14_2521940</name>
</gene>
<dbReference type="EMBL" id="LAZR01040705">
    <property type="protein sequence ID" value="KKL13817.1"/>
    <property type="molecule type" value="Genomic_DNA"/>
</dbReference>
<dbReference type="SUPFAM" id="SSF56349">
    <property type="entry name" value="DNA breaking-rejoining enzymes"/>
    <property type="match status" value="1"/>
</dbReference>
<protein>
    <recommendedName>
        <fullName evidence="2">Tyr recombinase domain-containing protein</fullName>
    </recommendedName>
</protein>
<dbReference type="GO" id="GO:0006310">
    <property type="term" value="P:DNA recombination"/>
    <property type="evidence" value="ECO:0007669"/>
    <property type="project" value="UniProtKB-KW"/>
</dbReference>
<organism evidence="3">
    <name type="scientific">marine sediment metagenome</name>
    <dbReference type="NCBI Taxonomy" id="412755"/>
    <lineage>
        <taxon>unclassified sequences</taxon>
        <taxon>metagenomes</taxon>
        <taxon>ecological metagenomes</taxon>
    </lineage>
</organism>
<dbReference type="InterPro" id="IPR013762">
    <property type="entry name" value="Integrase-like_cat_sf"/>
</dbReference>
<feature type="non-terminal residue" evidence="3">
    <location>
        <position position="1"/>
    </location>
</feature>
<evidence type="ECO:0000259" key="2">
    <source>
        <dbReference type="PROSITE" id="PS51898"/>
    </source>
</evidence>
<dbReference type="GO" id="GO:0003677">
    <property type="term" value="F:DNA binding"/>
    <property type="evidence" value="ECO:0007669"/>
    <property type="project" value="InterPro"/>
</dbReference>
<sequence>DLEGKQIRINEGKGKKDRIVPLPKGFRETHLQYILFDFKDRSLQKTFRLYSEKSGLRKKKPSVHFHSLRHGFATQCVRKGIPLKAIQLMLGHSDLSTTGIYLQLAPEECLNEYQEKF</sequence>
<name>A0A0F9BJ35_9ZZZZ</name>
<dbReference type="PANTHER" id="PTHR30349">
    <property type="entry name" value="PHAGE INTEGRASE-RELATED"/>
    <property type="match status" value="1"/>
</dbReference>
<dbReference type="InterPro" id="IPR011010">
    <property type="entry name" value="DNA_brk_join_enz"/>
</dbReference>
<dbReference type="PANTHER" id="PTHR30349:SF64">
    <property type="entry name" value="PROPHAGE INTEGRASE INTD-RELATED"/>
    <property type="match status" value="1"/>
</dbReference>
<accession>A0A0F9BJ35</accession>
<dbReference type="GO" id="GO:0015074">
    <property type="term" value="P:DNA integration"/>
    <property type="evidence" value="ECO:0007669"/>
    <property type="project" value="InterPro"/>
</dbReference>
<dbReference type="InterPro" id="IPR002104">
    <property type="entry name" value="Integrase_catalytic"/>
</dbReference>
<dbReference type="Gene3D" id="1.10.443.10">
    <property type="entry name" value="Intergrase catalytic core"/>
    <property type="match status" value="1"/>
</dbReference>
<dbReference type="PROSITE" id="PS51898">
    <property type="entry name" value="TYR_RECOMBINASE"/>
    <property type="match status" value="1"/>
</dbReference>
<comment type="caution">
    <text evidence="3">The sequence shown here is derived from an EMBL/GenBank/DDBJ whole genome shotgun (WGS) entry which is preliminary data.</text>
</comment>